<evidence type="ECO:0000256" key="3">
    <source>
        <dbReference type="ARBA" id="ARBA00022490"/>
    </source>
</evidence>
<feature type="compositionally biased region" description="Acidic residues" evidence="6">
    <location>
        <begin position="794"/>
        <end position="803"/>
    </location>
</feature>
<dbReference type="GO" id="GO:0005737">
    <property type="term" value="C:cytoplasm"/>
    <property type="evidence" value="ECO:0007669"/>
    <property type="project" value="UniProtKB-SubCell"/>
</dbReference>
<reference evidence="10" key="1">
    <citation type="journal article" date="2017" name="Genome Biol. Evol.">
        <title>The complete genome sequence of the phytopathogenic fungus Sclerotinia sclerotiorum reveals insights into the genome architecture of broad host range pathogens.</title>
        <authorList>
            <person name="Derbyshire M."/>
            <person name="Denton-Giles M."/>
            <person name="Hegedus D."/>
            <person name="Seifbarghy S."/>
            <person name="Rollins J."/>
            <person name="van Kan J."/>
            <person name="Seidl M.F."/>
            <person name="Faino L."/>
            <person name="Mbengue M."/>
            <person name="Navaud O."/>
            <person name="Raffaele S."/>
            <person name="Hammond-Kosack K."/>
            <person name="Heard S."/>
            <person name="Oliver R."/>
        </authorList>
    </citation>
    <scope>NUCLEOTIDE SEQUENCE [LARGE SCALE GENOMIC DNA]</scope>
    <source>
        <strain evidence="10">ATCC 18683 / 1980 / Ss-1</strain>
    </source>
</reference>
<feature type="compositionally biased region" description="Acidic residues" evidence="6">
    <location>
        <begin position="713"/>
        <end position="724"/>
    </location>
</feature>
<feature type="region of interest" description="Disordered" evidence="6">
    <location>
        <begin position="693"/>
        <end position="852"/>
    </location>
</feature>
<dbReference type="Pfam" id="PF05833">
    <property type="entry name" value="NFACT_N"/>
    <property type="match status" value="1"/>
</dbReference>
<dbReference type="PANTHER" id="PTHR15239">
    <property type="entry name" value="NUCLEAR EXPORT MEDIATOR FACTOR NEMF"/>
    <property type="match status" value="1"/>
</dbReference>
<dbReference type="InterPro" id="IPR008532">
    <property type="entry name" value="NFACT_RNA-bd"/>
</dbReference>
<dbReference type="Gene3D" id="2.30.310.10">
    <property type="entry name" value="ibrinogen binding protein from staphylococcus aureus domain"/>
    <property type="match status" value="1"/>
</dbReference>
<dbReference type="AlphaFoldDB" id="A0A1D9Q8A9"/>
<evidence type="ECO:0000256" key="1">
    <source>
        <dbReference type="ARBA" id="ARBA00004496"/>
    </source>
</evidence>
<feature type="region of interest" description="Disordered" evidence="6">
    <location>
        <begin position="1036"/>
        <end position="1065"/>
    </location>
</feature>
<dbReference type="InterPro" id="IPR021846">
    <property type="entry name" value="NFACT-C"/>
</dbReference>
<dbReference type="FunFam" id="2.30.310.10:FF:000003">
    <property type="entry name" value="Zinc knuckle domain containing protein"/>
    <property type="match status" value="1"/>
</dbReference>
<evidence type="ECO:0000259" key="7">
    <source>
        <dbReference type="Pfam" id="PF05670"/>
    </source>
</evidence>
<sequence>MKQRFSSIDVKVIAHELSNALVTLRVSNIYDLSSKIFLVKFAKPDNKQQILIDSGFRCHLTDFSRATAAAPSVFVQRLRKYLKTRRVTQVSQVGTDRIIEFQFSDGQYRLYLEFYAGGNIILTDKELNILTLLRVVDPGEAQEELRVGLKYSLENRQNYGGIPDLTRERLKEALQKGADKGEDDSGKKKKKPGDALRKALAVSITEFAPMLVDHAMRITNFNHSLKPSEVLQSEDLLDHLMRSLQEAQRVVQEITSSETSKGYIIAKKKDSQVTSDDNQAEDRKGLLYDDFHPFKPRQFEDDPTLVFLEFEGFNKTVDEFFSSIEGQKLESRLEERELNAKKKIQAARNEQAKRLGGLQEIQALNERKASALQANVERVQEARDAVNGLIAQGMDWFEIGRLIELEQKRKNPVASMIKLPLKLDQNTVTLLLDEEVFNDDEDSSYETDSDVSDSEDEEKAAKPVEKEEKATETRLAIDINLSLSPWANARNYFDQKRSAASKEDKTLQSSSKALKSTEAKIAQDLKKGLKQEKTILRPVRKQIWFEKFVWFISSDGYLVLAGKDAQQSEILYKRYLRKGDMYLHADISGAASVIVRNNPKTPDAPIPPQTLSQAGTLVVATSSAWDSKAGMSAWWVNADQVSKAAPTGEFLPAGKFTIQGKKNFLPPAQLLLGFGILFQISDESKARHVKHRFQDGEPVGDSTTDATAAGDSILDDEGSEDELNQSDKDEPKTEKDVDQVNHQDKDDSDEDDVESKPNPLQSETEKIHEAILQEKTENLQIDDKVAQPPTSETQIEESDEEDSVKESQPTNHGKKATSIQNQPKKGPAPAKRGKKGKAKKIAQKYKDQDEEDRIAAQEIIGAAAGQEKAEAEAKAKAAREAELAFQKERRRAQHERTQKETAEHEQMRKLMLEDGIDTLEDNEAEKMTSLDTFVGLPLPGDEILEAIPVCAPWAAMGKYKYKAKIQPGAQKKGKAVREILGKWIAAASAKNVLDESSLDIERIWPRELDLIKGLKPEETTNVVPVGKVRVMMAGGSAGAAAPKGEKGKSGAGGGGGRGGKGSKRR</sequence>
<feature type="compositionally biased region" description="Basic and acidic residues" evidence="6">
    <location>
        <begin position="459"/>
        <end position="468"/>
    </location>
</feature>
<feature type="region of interest" description="Disordered" evidence="6">
    <location>
        <begin position="174"/>
        <end position="194"/>
    </location>
</feature>
<feature type="compositionally biased region" description="Basic and acidic residues" evidence="6">
    <location>
        <begin position="725"/>
        <end position="745"/>
    </location>
</feature>
<dbReference type="Pfam" id="PF11923">
    <property type="entry name" value="NFACT-C"/>
    <property type="match status" value="1"/>
</dbReference>
<dbReference type="InterPro" id="IPR051608">
    <property type="entry name" value="RQC_Subunit_NEMF"/>
</dbReference>
<accession>A0A1D9Q8A9</accession>
<dbReference type="Proteomes" id="UP000177798">
    <property type="component" value="Chromosome 7"/>
</dbReference>
<evidence type="ECO:0000256" key="5">
    <source>
        <dbReference type="ARBA" id="ARBA00070414"/>
    </source>
</evidence>
<evidence type="ECO:0000256" key="4">
    <source>
        <dbReference type="ARBA" id="ARBA00023054"/>
    </source>
</evidence>
<comment type="similarity">
    <text evidence="2">Belongs to the NEMF family.</text>
</comment>
<evidence type="ECO:0000259" key="8">
    <source>
        <dbReference type="Pfam" id="PF11923"/>
    </source>
</evidence>
<feature type="domain" description="NFACT protein C-terminal" evidence="8">
    <location>
        <begin position="923"/>
        <end position="1031"/>
    </location>
</feature>
<dbReference type="PANTHER" id="PTHR15239:SF6">
    <property type="entry name" value="RIBOSOME QUALITY CONTROL COMPLEX SUBUNIT NEMF"/>
    <property type="match status" value="1"/>
</dbReference>
<protein>
    <recommendedName>
        <fullName evidence="5">Ribosome quality control complex subunit 2</fullName>
    </recommendedName>
</protein>
<feature type="compositionally biased region" description="Polar residues" evidence="6">
    <location>
        <begin position="806"/>
        <end position="822"/>
    </location>
</feature>
<dbReference type="OrthoDB" id="207084at2759"/>
<feature type="compositionally biased region" description="Basic residues" evidence="6">
    <location>
        <begin position="831"/>
        <end position="843"/>
    </location>
</feature>
<dbReference type="EMBL" id="CP017820">
    <property type="protein sequence ID" value="APA10833.1"/>
    <property type="molecule type" value="Genomic_DNA"/>
</dbReference>
<dbReference type="VEuPathDB" id="FungiDB:sscle_07g056030"/>
<organism evidence="9 10">
    <name type="scientific">Sclerotinia sclerotiorum (strain ATCC 18683 / 1980 / Ss-1)</name>
    <name type="common">White mold</name>
    <name type="synonym">Whetzelinia sclerotiorum</name>
    <dbReference type="NCBI Taxonomy" id="665079"/>
    <lineage>
        <taxon>Eukaryota</taxon>
        <taxon>Fungi</taxon>
        <taxon>Dikarya</taxon>
        <taxon>Ascomycota</taxon>
        <taxon>Pezizomycotina</taxon>
        <taxon>Leotiomycetes</taxon>
        <taxon>Helotiales</taxon>
        <taxon>Sclerotiniaceae</taxon>
        <taxon>Sclerotinia</taxon>
    </lineage>
</organism>
<proteinExistence type="inferred from homology"/>
<evidence type="ECO:0000256" key="6">
    <source>
        <dbReference type="SAM" id="MobiDB-lite"/>
    </source>
</evidence>
<keyword evidence="3" id="KW-0963">Cytoplasm</keyword>
<feature type="compositionally biased region" description="Basic and acidic residues" evidence="6">
    <location>
        <begin position="763"/>
        <end position="785"/>
    </location>
</feature>
<feature type="compositionally biased region" description="Gly residues" evidence="6">
    <location>
        <begin position="1049"/>
        <end position="1059"/>
    </location>
</feature>
<dbReference type="Pfam" id="PF05670">
    <property type="entry name" value="NFACT-R_1"/>
    <property type="match status" value="1"/>
</dbReference>
<comment type="subcellular location">
    <subcellularLocation>
        <location evidence="1">Cytoplasm</location>
    </subcellularLocation>
</comment>
<feature type="compositionally biased region" description="Acidic residues" evidence="6">
    <location>
        <begin position="439"/>
        <end position="458"/>
    </location>
</feature>
<keyword evidence="4" id="KW-0175">Coiled coil</keyword>
<gene>
    <name evidence="9" type="ORF">sscle_07g056030</name>
</gene>
<name>A0A1D9Q8A9_SCLS1</name>
<feature type="domain" description="NFACT RNA-binding" evidence="7">
    <location>
        <begin position="547"/>
        <end position="660"/>
    </location>
</feature>
<feature type="region of interest" description="Disordered" evidence="6">
    <location>
        <begin position="439"/>
        <end position="468"/>
    </location>
</feature>
<evidence type="ECO:0000313" key="10">
    <source>
        <dbReference type="Proteomes" id="UP000177798"/>
    </source>
</evidence>
<evidence type="ECO:0000313" key="9">
    <source>
        <dbReference type="EMBL" id="APA10833.1"/>
    </source>
</evidence>
<evidence type="ECO:0000256" key="2">
    <source>
        <dbReference type="ARBA" id="ARBA00008318"/>
    </source>
</evidence>